<dbReference type="PANTHER" id="PTHR43547:SF2">
    <property type="entry name" value="HYBRID SIGNAL TRANSDUCTION HISTIDINE KINASE C"/>
    <property type="match status" value="1"/>
</dbReference>
<proteinExistence type="predicted"/>
<feature type="domain" description="Response regulatory" evidence="14">
    <location>
        <begin position="1080"/>
        <end position="1195"/>
    </location>
</feature>
<evidence type="ECO:0000256" key="10">
    <source>
        <dbReference type="ARBA" id="ARBA00023163"/>
    </source>
</evidence>
<keyword evidence="16" id="KW-1185">Reference proteome</keyword>
<dbReference type="Gene3D" id="2.130.10.10">
    <property type="entry name" value="YVTN repeat-like/Quinoprotein amine dehydrogenase"/>
    <property type="match status" value="2"/>
</dbReference>
<dbReference type="Pfam" id="PF02518">
    <property type="entry name" value="HATPase_c"/>
    <property type="match status" value="1"/>
</dbReference>
<evidence type="ECO:0000256" key="4">
    <source>
        <dbReference type="ARBA" id="ARBA00022679"/>
    </source>
</evidence>
<dbReference type="Gene3D" id="3.40.50.2300">
    <property type="match status" value="1"/>
</dbReference>
<evidence type="ECO:0000313" key="16">
    <source>
        <dbReference type="Proteomes" id="UP000198862"/>
    </source>
</evidence>
<dbReference type="Gene3D" id="1.10.287.130">
    <property type="match status" value="1"/>
</dbReference>
<dbReference type="InterPro" id="IPR005467">
    <property type="entry name" value="His_kinase_dom"/>
</dbReference>
<dbReference type="InterPro" id="IPR004358">
    <property type="entry name" value="Sig_transdc_His_kin-like_C"/>
</dbReference>
<dbReference type="GO" id="GO:0003700">
    <property type="term" value="F:DNA-binding transcription factor activity"/>
    <property type="evidence" value="ECO:0007669"/>
    <property type="project" value="InterPro"/>
</dbReference>
<keyword evidence="3 11" id="KW-0597">Phosphoprotein</keyword>
<dbReference type="InterPro" id="IPR011123">
    <property type="entry name" value="Y_Y_Y"/>
</dbReference>
<dbReference type="SMART" id="SM00388">
    <property type="entry name" value="HisKA"/>
    <property type="match status" value="1"/>
</dbReference>
<dbReference type="InterPro" id="IPR009057">
    <property type="entry name" value="Homeodomain-like_sf"/>
</dbReference>
<dbReference type="Gene3D" id="2.60.40.10">
    <property type="entry name" value="Immunoglobulins"/>
    <property type="match status" value="1"/>
</dbReference>
<comment type="catalytic activity">
    <reaction evidence="1">
        <text>ATP + protein L-histidine = ADP + protein N-phospho-L-histidine.</text>
        <dbReference type="EC" id="2.7.13.3"/>
    </reaction>
</comment>
<dbReference type="FunFam" id="3.30.565.10:FF:000037">
    <property type="entry name" value="Hybrid sensor histidine kinase/response regulator"/>
    <property type="match status" value="1"/>
</dbReference>
<gene>
    <name evidence="15" type="ORF">SAMN02745724_05161</name>
</gene>
<accession>A0A1I1UD06</accession>
<dbReference type="PROSITE" id="PS01124">
    <property type="entry name" value="HTH_ARAC_FAMILY_2"/>
    <property type="match status" value="1"/>
</dbReference>
<reference evidence="15 16" key="1">
    <citation type="submission" date="2016-10" db="EMBL/GenBank/DDBJ databases">
        <authorList>
            <person name="de Groot N.N."/>
        </authorList>
    </citation>
    <scope>NUCLEOTIDE SEQUENCE [LARGE SCALE GENOMIC DNA]</scope>
    <source>
        <strain evidence="15 16">DSM 6059</strain>
    </source>
</reference>
<dbReference type="CDD" id="cd00082">
    <property type="entry name" value="HisKA"/>
    <property type="match status" value="1"/>
</dbReference>
<dbReference type="OrthoDB" id="9772100at2"/>
<evidence type="ECO:0000256" key="5">
    <source>
        <dbReference type="ARBA" id="ARBA00022741"/>
    </source>
</evidence>
<dbReference type="EMBL" id="FOLO01000084">
    <property type="protein sequence ID" value="SFD67488.1"/>
    <property type="molecule type" value="Genomic_DNA"/>
</dbReference>
<dbReference type="GO" id="GO:0005524">
    <property type="term" value="F:ATP binding"/>
    <property type="evidence" value="ECO:0007669"/>
    <property type="project" value="UniProtKB-KW"/>
</dbReference>
<dbReference type="Gene3D" id="1.10.10.60">
    <property type="entry name" value="Homeodomain-like"/>
    <property type="match status" value="1"/>
</dbReference>
<evidence type="ECO:0000256" key="6">
    <source>
        <dbReference type="ARBA" id="ARBA00022777"/>
    </source>
</evidence>
<dbReference type="SMART" id="SM00448">
    <property type="entry name" value="REC"/>
    <property type="match status" value="1"/>
</dbReference>
<evidence type="ECO:0000256" key="7">
    <source>
        <dbReference type="ARBA" id="ARBA00022840"/>
    </source>
</evidence>
<dbReference type="PANTHER" id="PTHR43547">
    <property type="entry name" value="TWO-COMPONENT HISTIDINE KINASE"/>
    <property type="match status" value="1"/>
</dbReference>
<sequence length="1342" mass="152505">MSRVISSLALCLLIALFLKLPVYGASLYLDTFTSEQGLTQNSINCSIVDSRGFHWFATQSGLNRFDGYHFKKYKSNIDKTGISGNWVTDCLAGKKNHIWFSTASNGLNLLNTQNGKFQAFNQKTNPVIANNQIWSMAKDKQENIWLGHEQGKLTRLNKNKHESEVFSLKLSNNKQALFRDIIIDKNGYIWLASNEGLFGFDPKTHTFTAYSNSPKNLWRLAFNSENQLMLASKKGLSIFDFNNNKFTHVKQFNDIWITDILINSDKSFWLTSYGQGLFYKPADQSLHQKFVQHKQRLQDKNGLENDYLLSLYRDAQGILWIGTDGYGLHRFDDRQRQFGHQKHQSDEPTSLSHDFVRAILKDANGNLWVGTRNGLNKQSQQGFTRYIHQEGNNNSLSNNNIFSLHEDKKGRIWIGTYGGGLLRYEPQSDSFVAYTIQSHQLSSNRVYVITSDSLGNLWLGGDQGLSRFNPDSGHIKHYQNDDAKHNTLSNNTVFSLAYDSVDKALWVGTRKGLNKLALETQKFSYYQQTQSDKKTLSHNMVTSLHLEQPNTVWIGTFQGLNKLNKNNDEIKHVFEQDSLLNQNIFAIKNEKNTHLWLATNQGLIRYQPSSKQIQHFSPADGIQDHSFVLGAAYQGKDGELFFGGIKGFNRFYPDKLNLTAQAPDPVITELLLFNKPVNVALEPSILTKGSDVTTVSYAQKLQFNESHGVIGFQFSALNSAAPPAHYQYAYKLQGLDKQWLYTQAAHRQVNYSQLPAGDYQLLLKTADHYGHWSPSESLVHFSVIPPWWKSTWAYSVYFLLFAAVIWLIIMSRYQIKLAEQASKKHKELNKLKSQFLDNMSHELKTPLSLIIAPLEDLFNRHKDTQSQQALAIIQRNSKQLLMFIEQLLQLSQRPSNVVSLVSPYHFNPILKQHANDFITLFKQKNITFIFKDECNSKCYLNLEHTHLTSIINNLLSNALKYTDNGGTVTLALNSDEISVTICITDTGIGIAKTQQKNIFERFTRLDHKTQSGSGIGLALVKQLVEQYGGSINVSSEINFGSCFSLTLPTANFTDKSEKNVPSLISKIPSRNSLQSSDQKTILIVEDNNDMRILLLSLFSEQYLCISCEDGEQGLAMCHSYVPDVIISDVMMPKMDGYQLLNAVRADIAINHIPVLLLSAKADTQSKIKGLDLLADDYLSKPFEPSLLISRVNALLSVRDILNQHLRQQLQQGTTKLNIDDNMVQSKDYHFTQRLKAVIDEHYQSELFTVEAFAKSLHLSPRALQLKMKALFELTPSDYIRNTRLVYAKELLISSEFSIGLIAEQVGFSSQSYFARCFKSMYGQSPKQFRDQQHKKQVENSAI</sequence>
<keyword evidence="10" id="KW-0804">Transcription</keyword>
<dbReference type="PROSITE" id="PS50110">
    <property type="entry name" value="RESPONSE_REGULATORY"/>
    <property type="match status" value="1"/>
</dbReference>
<dbReference type="InterPro" id="IPR018060">
    <property type="entry name" value="HTH_AraC"/>
</dbReference>
<feature type="domain" description="HTH araC/xylS-type" evidence="12">
    <location>
        <begin position="1232"/>
        <end position="1331"/>
    </location>
</feature>
<dbReference type="Gene3D" id="3.30.565.10">
    <property type="entry name" value="Histidine kinase-like ATPase, C-terminal domain"/>
    <property type="match status" value="1"/>
</dbReference>
<dbReference type="SUPFAM" id="SSF46689">
    <property type="entry name" value="Homeodomain-like"/>
    <property type="match status" value="1"/>
</dbReference>
<evidence type="ECO:0000256" key="2">
    <source>
        <dbReference type="ARBA" id="ARBA00012438"/>
    </source>
</evidence>
<keyword evidence="8" id="KW-0902">Two-component regulatory system</keyword>
<evidence type="ECO:0000256" key="3">
    <source>
        <dbReference type="ARBA" id="ARBA00022553"/>
    </source>
</evidence>
<dbReference type="Pfam" id="PF07494">
    <property type="entry name" value="Reg_prop"/>
    <property type="match status" value="3"/>
</dbReference>
<name>A0A1I1UD06_9GAMM</name>
<evidence type="ECO:0000256" key="1">
    <source>
        <dbReference type="ARBA" id="ARBA00000085"/>
    </source>
</evidence>
<dbReference type="InterPro" id="IPR001789">
    <property type="entry name" value="Sig_transdc_resp-reg_receiver"/>
</dbReference>
<dbReference type="Pfam" id="PF07495">
    <property type="entry name" value="Y_Y_Y"/>
    <property type="match status" value="1"/>
</dbReference>
<dbReference type="Pfam" id="PF12833">
    <property type="entry name" value="HTH_18"/>
    <property type="match status" value="1"/>
</dbReference>
<evidence type="ECO:0000313" key="15">
    <source>
        <dbReference type="EMBL" id="SFD67488.1"/>
    </source>
</evidence>
<keyword evidence="6" id="KW-0418">Kinase</keyword>
<evidence type="ECO:0000256" key="8">
    <source>
        <dbReference type="ARBA" id="ARBA00023012"/>
    </source>
</evidence>
<dbReference type="SMART" id="SM00387">
    <property type="entry name" value="HATPase_c"/>
    <property type="match status" value="1"/>
</dbReference>
<keyword evidence="9" id="KW-0805">Transcription regulation</keyword>
<evidence type="ECO:0000259" key="13">
    <source>
        <dbReference type="PROSITE" id="PS50109"/>
    </source>
</evidence>
<dbReference type="EC" id="2.7.13.3" evidence="2"/>
<dbReference type="Pfam" id="PF00072">
    <property type="entry name" value="Response_reg"/>
    <property type="match status" value="1"/>
</dbReference>
<dbReference type="InterPro" id="IPR003661">
    <property type="entry name" value="HisK_dim/P_dom"/>
</dbReference>
<evidence type="ECO:0000259" key="14">
    <source>
        <dbReference type="PROSITE" id="PS50110"/>
    </source>
</evidence>
<dbReference type="InterPro" id="IPR036890">
    <property type="entry name" value="HATPase_C_sf"/>
</dbReference>
<dbReference type="InterPro" id="IPR013783">
    <property type="entry name" value="Ig-like_fold"/>
</dbReference>
<evidence type="ECO:0000259" key="12">
    <source>
        <dbReference type="PROSITE" id="PS01124"/>
    </source>
</evidence>
<dbReference type="InterPro" id="IPR036097">
    <property type="entry name" value="HisK_dim/P_sf"/>
</dbReference>
<dbReference type="SUPFAM" id="SSF52172">
    <property type="entry name" value="CheY-like"/>
    <property type="match status" value="1"/>
</dbReference>
<dbReference type="InterPro" id="IPR015943">
    <property type="entry name" value="WD40/YVTN_repeat-like_dom_sf"/>
</dbReference>
<protein>
    <recommendedName>
        <fullName evidence="2">histidine kinase</fullName>
        <ecNumber evidence="2">2.7.13.3</ecNumber>
    </recommendedName>
</protein>
<dbReference type="RefSeq" id="WP_091991566.1">
    <property type="nucleotide sequence ID" value="NZ_FOLO01000084.1"/>
</dbReference>
<organism evidence="15 16">
    <name type="scientific">Pseudoalteromonas denitrificans DSM 6059</name>
    <dbReference type="NCBI Taxonomy" id="1123010"/>
    <lineage>
        <taxon>Bacteria</taxon>
        <taxon>Pseudomonadati</taxon>
        <taxon>Pseudomonadota</taxon>
        <taxon>Gammaproteobacteria</taxon>
        <taxon>Alteromonadales</taxon>
        <taxon>Pseudoalteromonadaceae</taxon>
        <taxon>Pseudoalteromonas</taxon>
    </lineage>
</organism>
<dbReference type="PROSITE" id="PS50109">
    <property type="entry name" value="HIS_KIN"/>
    <property type="match status" value="1"/>
</dbReference>
<feature type="modified residue" description="4-aspartylphosphate" evidence="11">
    <location>
        <position position="1128"/>
    </location>
</feature>
<dbReference type="InterPro" id="IPR011006">
    <property type="entry name" value="CheY-like_superfamily"/>
</dbReference>
<dbReference type="Proteomes" id="UP000198862">
    <property type="component" value="Unassembled WGS sequence"/>
</dbReference>
<evidence type="ECO:0000256" key="9">
    <source>
        <dbReference type="ARBA" id="ARBA00023015"/>
    </source>
</evidence>
<dbReference type="SMART" id="SM00342">
    <property type="entry name" value="HTH_ARAC"/>
    <property type="match status" value="1"/>
</dbReference>
<dbReference type="Pfam" id="PF00512">
    <property type="entry name" value="HisKA"/>
    <property type="match status" value="1"/>
</dbReference>
<dbReference type="InterPro" id="IPR003594">
    <property type="entry name" value="HATPase_dom"/>
</dbReference>
<feature type="domain" description="Histidine kinase" evidence="13">
    <location>
        <begin position="838"/>
        <end position="1051"/>
    </location>
</feature>
<dbReference type="GO" id="GO:0043565">
    <property type="term" value="F:sequence-specific DNA binding"/>
    <property type="evidence" value="ECO:0007669"/>
    <property type="project" value="InterPro"/>
</dbReference>
<keyword evidence="5" id="KW-0547">Nucleotide-binding</keyword>
<dbReference type="InterPro" id="IPR011110">
    <property type="entry name" value="Reg_prop"/>
</dbReference>
<dbReference type="SUPFAM" id="SSF47384">
    <property type="entry name" value="Homodimeric domain of signal transducing histidine kinase"/>
    <property type="match status" value="1"/>
</dbReference>
<dbReference type="STRING" id="1123010.SAMN02745724_05161"/>
<dbReference type="PRINTS" id="PR00344">
    <property type="entry name" value="BCTRLSENSOR"/>
</dbReference>
<keyword evidence="7" id="KW-0067">ATP-binding</keyword>
<dbReference type="SUPFAM" id="SSF55874">
    <property type="entry name" value="ATPase domain of HSP90 chaperone/DNA topoisomerase II/histidine kinase"/>
    <property type="match status" value="1"/>
</dbReference>
<dbReference type="CDD" id="cd00075">
    <property type="entry name" value="HATPase"/>
    <property type="match status" value="1"/>
</dbReference>
<keyword evidence="4" id="KW-0808">Transferase</keyword>
<dbReference type="GO" id="GO:0000155">
    <property type="term" value="F:phosphorelay sensor kinase activity"/>
    <property type="evidence" value="ECO:0007669"/>
    <property type="project" value="InterPro"/>
</dbReference>
<dbReference type="CDD" id="cd17574">
    <property type="entry name" value="REC_OmpR"/>
    <property type="match status" value="1"/>
</dbReference>
<dbReference type="SUPFAM" id="SSF63829">
    <property type="entry name" value="Calcium-dependent phosphotriesterase"/>
    <property type="match status" value="3"/>
</dbReference>
<evidence type="ECO:0000256" key="11">
    <source>
        <dbReference type="PROSITE-ProRule" id="PRU00169"/>
    </source>
</evidence>